<evidence type="ECO:0000313" key="3">
    <source>
        <dbReference type="EMBL" id="VAW17080.1"/>
    </source>
</evidence>
<dbReference type="Gene3D" id="1.10.10.10">
    <property type="entry name" value="Winged helix-like DNA-binding domain superfamily/Winged helix DNA-binding domain"/>
    <property type="match status" value="1"/>
</dbReference>
<protein>
    <recommendedName>
        <fullName evidence="2">Paired domain-containing protein</fullName>
    </recommendedName>
</protein>
<proteinExistence type="predicted"/>
<evidence type="ECO:0000259" key="2">
    <source>
        <dbReference type="PROSITE" id="PS51057"/>
    </source>
</evidence>
<dbReference type="SUPFAM" id="SSF46689">
    <property type="entry name" value="Homeodomain-like"/>
    <property type="match status" value="1"/>
</dbReference>
<dbReference type="Pfam" id="PF13384">
    <property type="entry name" value="HTH_23"/>
    <property type="match status" value="1"/>
</dbReference>
<dbReference type="EMBL" id="UOEM01000101">
    <property type="protein sequence ID" value="VAW17080.1"/>
    <property type="molecule type" value="Genomic_DNA"/>
</dbReference>
<name>A0A3B0TK01_9ZZZZ</name>
<dbReference type="AlphaFoldDB" id="A0A3B0TK01"/>
<organism evidence="3">
    <name type="scientific">hydrothermal vent metagenome</name>
    <dbReference type="NCBI Taxonomy" id="652676"/>
    <lineage>
        <taxon>unclassified sequences</taxon>
        <taxon>metagenomes</taxon>
        <taxon>ecological metagenomes</taxon>
    </lineage>
</organism>
<dbReference type="InterPro" id="IPR009057">
    <property type="entry name" value="Homeodomain-like_sf"/>
</dbReference>
<dbReference type="PROSITE" id="PS51057">
    <property type="entry name" value="PAIRED_2"/>
    <property type="match status" value="1"/>
</dbReference>
<dbReference type="InterPro" id="IPR036388">
    <property type="entry name" value="WH-like_DNA-bd_sf"/>
</dbReference>
<dbReference type="GO" id="GO:0003677">
    <property type="term" value="F:DNA binding"/>
    <property type="evidence" value="ECO:0007669"/>
    <property type="project" value="InterPro"/>
</dbReference>
<gene>
    <name evidence="3" type="ORF">MNBD_ALPHA09-1575</name>
</gene>
<accession>A0A3B0TK01</accession>
<keyword evidence="1" id="KW-0563">Paired box</keyword>
<feature type="domain" description="Paired" evidence="2">
    <location>
        <begin position="1"/>
        <end position="109"/>
    </location>
</feature>
<sequence length="127" mass="14173">MTAPLSNDLRLRVVMAVESGLSRRAAAAKFDVSVASAVRWYQRFKRTGSIEPDAIGGDHHSHRAEAHAAKVLGWIDEQRDLTLVEIAARLADEGHVFATATIWRLLDRHNYTVKKRLPMPVSRSATM</sequence>
<dbReference type="InterPro" id="IPR001523">
    <property type="entry name" value="Paired_dom"/>
</dbReference>
<evidence type="ECO:0000256" key="1">
    <source>
        <dbReference type="ARBA" id="ARBA00022724"/>
    </source>
</evidence>
<reference evidence="3" key="1">
    <citation type="submission" date="2018-06" db="EMBL/GenBank/DDBJ databases">
        <authorList>
            <person name="Zhirakovskaya E."/>
        </authorList>
    </citation>
    <scope>NUCLEOTIDE SEQUENCE</scope>
</reference>
<dbReference type="GO" id="GO:0006355">
    <property type="term" value="P:regulation of DNA-templated transcription"/>
    <property type="evidence" value="ECO:0007669"/>
    <property type="project" value="InterPro"/>
</dbReference>